<evidence type="ECO:0000313" key="2">
    <source>
        <dbReference type="EMBL" id="BAH91814.1"/>
    </source>
</evidence>
<proteinExistence type="predicted"/>
<accession>C7IYV9</accession>
<reference evidence="2 3" key="1">
    <citation type="journal article" date="2005" name="Nature">
        <title>The map-based sequence of the rice genome.</title>
        <authorList>
            <consortium name="International rice genome sequencing project (IRGSP)"/>
            <person name="Matsumoto T."/>
            <person name="Wu J."/>
            <person name="Kanamori H."/>
            <person name="Katayose Y."/>
            <person name="Fujisawa M."/>
            <person name="Namiki N."/>
            <person name="Mizuno H."/>
            <person name="Yamamoto K."/>
            <person name="Antonio B.A."/>
            <person name="Baba T."/>
            <person name="Sakata K."/>
            <person name="Nagamura Y."/>
            <person name="Aoki H."/>
            <person name="Arikawa K."/>
            <person name="Arita K."/>
            <person name="Bito T."/>
            <person name="Chiden Y."/>
            <person name="Fujitsuka N."/>
            <person name="Fukunaka R."/>
            <person name="Hamada M."/>
            <person name="Harada C."/>
            <person name="Hayashi A."/>
            <person name="Hijishita S."/>
            <person name="Honda M."/>
            <person name="Hosokawa S."/>
            <person name="Ichikawa Y."/>
            <person name="Idonuma A."/>
            <person name="Iijima M."/>
            <person name="Ikeda M."/>
            <person name="Ikeno M."/>
            <person name="Ito K."/>
            <person name="Ito S."/>
            <person name="Ito T."/>
            <person name="Ito Y."/>
            <person name="Ito Y."/>
            <person name="Iwabuchi A."/>
            <person name="Kamiya K."/>
            <person name="Karasawa W."/>
            <person name="Kurita K."/>
            <person name="Katagiri S."/>
            <person name="Kikuta A."/>
            <person name="Kobayashi H."/>
            <person name="Kobayashi N."/>
            <person name="Machita K."/>
            <person name="Maehara T."/>
            <person name="Masukawa M."/>
            <person name="Mizubayashi T."/>
            <person name="Mukai Y."/>
            <person name="Nagasaki H."/>
            <person name="Nagata Y."/>
            <person name="Naito S."/>
            <person name="Nakashima M."/>
            <person name="Nakama Y."/>
            <person name="Nakamichi Y."/>
            <person name="Nakamura M."/>
            <person name="Meguro A."/>
            <person name="Negishi M."/>
            <person name="Ohta I."/>
            <person name="Ohta T."/>
            <person name="Okamoto M."/>
            <person name="Ono N."/>
            <person name="Saji S."/>
            <person name="Sakaguchi M."/>
            <person name="Sakai K."/>
            <person name="Shibata M."/>
            <person name="Shimokawa T."/>
            <person name="Song J."/>
            <person name="Takazaki Y."/>
            <person name="Terasawa K."/>
            <person name="Tsugane M."/>
            <person name="Tsuji K."/>
            <person name="Ueda S."/>
            <person name="Waki K."/>
            <person name="Yamagata H."/>
            <person name="Yamamoto M."/>
            <person name="Yamamoto S."/>
            <person name="Yamane H."/>
            <person name="Yoshiki S."/>
            <person name="Yoshihara R."/>
            <person name="Yukawa K."/>
            <person name="Zhong H."/>
            <person name="Yano M."/>
            <person name="Yuan Q."/>
            <person name="Ouyang S."/>
            <person name="Liu J."/>
            <person name="Jones K.M."/>
            <person name="Gansberger K."/>
            <person name="Moffat K."/>
            <person name="Hill J."/>
            <person name="Bera J."/>
            <person name="Fadrosh D."/>
            <person name="Jin S."/>
            <person name="Johri S."/>
            <person name="Kim M."/>
            <person name="Overton L."/>
            <person name="Reardon M."/>
            <person name="Tsitrin T."/>
            <person name="Vuong H."/>
            <person name="Weaver B."/>
            <person name="Ciecko A."/>
            <person name="Tallon L."/>
            <person name="Jackson J."/>
            <person name="Pai G."/>
            <person name="Aken S.V."/>
            <person name="Utterback T."/>
            <person name="Reidmuller S."/>
            <person name="Feldblyum T."/>
            <person name="Hsiao J."/>
            <person name="Zismann V."/>
            <person name="Iobst S."/>
            <person name="de Vazeille A.R."/>
            <person name="Buell C.R."/>
            <person name="Ying K."/>
            <person name="Li Y."/>
            <person name="Lu T."/>
            <person name="Huang Y."/>
            <person name="Zhao Q."/>
            <person name="Feng Q."/>
            <person name="Zhang L."/>
            <person name="Zhu J."/>
            <person name="Weng Q."/>
            <person name="Mu J."/>
            <person name="Lu Y."/>
            <person name="Fan D."/>
            <person name="Liu Y."/>
            <person name="Guan J."/>
            <person name="Zhang Y."/>
            <person name="Yu S."/>
            <person name="Liu X."/>
            <person name="Zhang Y."/>
            <person name="Hong G."/>
            <person name="Han B."/>
            <person name="Choisne N."/>
            <person name="Demange N."/>
            <person name="Orjeda G."/>
            <person name="Samain S."/>
            <person name="Cattolico L."/>
            <person name="Pelletier E."/>
            <person name="Couloux A."/>
            <person name="Segurens B."/>
            <person name="Wincker P."/>
            <person name="D'Hont A."/>
            <person name="Scarpelli C."/>
            <person name="Weissenbach J."/>
            <person name="Salanoubat M."/>
            <person name="Quetier F."/>
            <person name="Yu Y."/>
            <person name="Kim H.R."/>
            <person name="Rambo T."/>
            <person name="Currie J."/>
            <person name="Collura K."/>
            <person name="Luo M."/>
            <person name="Yang T."/>
            <person name="Ammiraju J.S.S."/>
            <person name="Engler F."/>
            <person name="Soderlund C."/>
            <person name="Wing R.A."/>
            <person name="Palmer L.E."/>
            <person name="de la Bastide M."/>
            <person name="Spiegel L."/>
            <person name="Nascimento L."/>
            <person name="Zutavern T."/>
            <person name="O'Shaughnessy A."/>
            <person name="Dike S."/>
            <person name="Dedhia N."/>
            <person name="Preston R."/>
            <person name="Balija V."/>
            <person name="McCombie W.R."/>
            <person name="Chow T."/>
            <person name="Chen H."/>
            <person name="Chung M."/>
            <person name="Chen C."/>
            <person name="Shaw J."/>
            <person name="Wu H."/>
            <person name="Hsiao K."/>
            <person name="Chao Y."/>
            <person name="Chu M."/>
            <person name="Cheng C."/>
            <person name="Hour A."/>
            <person name="Lee P."/>
            <person name="Lin S."/>
            <person name="Lin Y."/>
            <person name="Liou J."/>
            <person name="Liu S."/>
            <person name="Hsing Y."/>
            <person name="Raghuvanshi S."/>
            <person name="Mohanty A."/>
            <person name="Bharti A.K."/>
            <person name="Gaur A."/>
            <person name="Gupta V."/>
            <person name="Kumar D."/>
            <person name="Ravi V."/>
            <person name="Vij S."/>
            <person name="Kapur A."/>
            <person name="Khurana P."/>
            <person name="Khurana P."/>
            <person name="Khurana J.P."/>
            <person name="Tyagi A.K."/>
            <person name="Gaikwad K."/>
            <person name="Singh A."/>
            <person name="Dalal V."/>
            <person name="Srivastava S."/>
            <person name="Dixit A."/>
            <person name="Pal A.K."/>
            <person name="Ghazi I.A."/>
            <person name="Yadav M."/>
            <person name="Pandit A."/>
            <person name="Bhargava A."/>
            <person name="Sureshbabu K."/>
            <person name="Batra K."/>
            <person name="Sharma T.R."/>
            <person name="Mohapatra T."/>
            <person name="Singh N.K."/>
            <person name="Messing J."/>
            <person name="Nelson A.B."/>
            <person name="Fuks G."/>
            <person name="Kavchok S."/>
            <person name="Keizer G."/>
            <person name="Linton E."/>
            <person name="Llaca V."/>
            <person name="Song R."/>
            <person name="Tanyolac B."/>
            <person name="Young S."/>
            <person name="Ho-Il K."/>
            <person name="Hahn J.H."/>
            <person name="Sangsakoo G."/>
            <person name="Vanavichit A."/>
            <person name="de Mattos Luiz.A.T."/>
            <person name="Zimmer P.D."/>
            <person name="Malone G."/>
            <person name="Dellagostin O."/>
            <person name="de Oliveira A.C."/>
            <person name="Bevan M."/>
            <person name="Bancroft I."/>
            <person name="Minx P."/>
            <person name="Cordum H."/>
            <person name="Wilson R."/>
            <person name="Cheng Z."/>
            <person name="Jin W."/>
            <person name="Jiang J."/>
            <person name="Leong S.A."/>
            <person name="Iwama H."/>
            <person name="Gojobori T."/>
            <person name="Itoh T."/>
            <person name="Niimura Y."/>
            <person name="Fujii Y."/>
            <person name="Habara T."/>
            <person name="Sakai H."/>
            <person name="Sato Y."/>
            <person name="Wilson G."/>
            <person name="Kumar K."/>
            <person name="McCouch S."/>
            <person name="Juretic N."/>
            <person name="Hoen D."/>
            <person name="Wright S."/>
            <person name="Bruskiewich R."/>
            <person name="Bureau T."/>
            <person name="Miyao A."/>
            <person name="Hirochika H."/>
            <person name="Nishikawa T."/>
            <person name="Kadowaki K."/>
            <person name="Sugiura M."/>
            <person name="Burr B."/>
            <person name="Sasaki T."/>
        </authorList>
    </citation>
    <scope>NUCLEOTIDE SEQUENCE [LARGE SCALE GENOMIC DNA]</scope>
    <source>
        <strain evidence="3">cv. Nipponbare</strain>
    </source>
</reference>
<evidence type="ECO:0000313" key="3">
    <source>
        <dbReference type="Proteomes" id="UP000000763"/>
    </source>
</evidence>
<dbReference type="AlphaFoldDB" id="C7IYV9"/>
<sequence>MSGLPFSHVRQCNNSMVVTSEAAQLERMVPEQAGKGASVTSPQRRLPDGSMGHRRNESRRPSILSCVVEVIFRVTYWLRFWAQLQRCDEDEELLKVACQKLETTVI</sequence>
<dbReference type="Proteomes" id="UP000000763">
    <property type="component" value="Chromosome 2"/>
</dbReference>
<evidence type="ECO:0000256" key="1">
    <source>
        <dbReference type="SAM" id="MobiDB-lite"/>
    </source>
</evidence>
<protein>
    <submittedName>
        <fullName evidence="2">Os02g0630701 protein</fullName>
    </submittedName>
</protein>
<gene>
    <name evidence="2" type="ordered locus">Os02g0630701</name>
</gene>
<dbReference type="EMBL" id="AP008208">
    <property type="protein sequence ID" value="BAH91814.1"/>
    <property type="molecule type" value="Genomic_DNA"/>
</dbReference>
<name>C7IYV9_ORYSJ</name>
<organism evidence="2 3">
    <name type="scientific">Oryza sativa subsp. japonica</name>
    <name type="common">Rice</name>
    <dbReference type="NCBI Taxonomy" id="39947"/>
    <lineage>
        <taxon>Eukaryota</taxon>
        <taxon>Viridiplantae</taxon>
        <taxon>Streptophyta</taxon>
        <taxon>Embryophyta</taxon>
        <taxon>Tracheophyta</taxon>
        <taxon>Spermatophyta</taxon>
        <taxon>Magnoliopsida</taxon>
        <taxon>Liliopsida</taxon>
        <taxon>Poales</taxon>
        <taxon>Poaceae</taxon>
        <taxon>BOP clade</taxon>
        <taxon>Oryzoideae</taxon>
        <taxon>Oryzeae</taxon>
        <taxon>Oryzinae</taxon>
        <taxon>Oryza</taxon>
        <taxon>Oryza sativa</taxon>
    </lineage>
</organism>
<feature type="region of interest" description="Disordered" evidence="1">
    <location>
        <begin position="30"/>
        <end position="59"/>
    </location>
</feature>
<dbReference type="KEGG" id="dosa:Os02g0630701"/>
<reference evidence="3" key="2">
    <citation type="journal article" date="2008" name="Nucleic Acids Res.">
        <title>The rice annotation project database (RAP-DB): 2008 update.</title>
        <authorList>
            <consortium name="The rice annotation project (RAP)"/>
        </authorList>
    </citation>
    <scope>GENOME REANNOTATION</scope>
    <source>
        <strain evidence="3">cv. Nipponbare</strain>
    </source>
</reference>